<evidence type="ECO:0000313" key="2">
    <source>
        <dbReference type="EMBL" id="OBY65271.1"/>
    </source>
</evidence>
<proteinExistence type="predicted"/>
<dbReference type="GO" id="GO:0004622">
    <property type="term" value="F:phosphatidylcholine lysophospholipase activity"/>
    <property type="evidence" value="ECO:0007669"/>
    <property type="project" value="TreeGrafter"/>
</dbReference>
<dbReference type="STRING" id="996801.BW723_12575"/>
<dbReference type="InterPro" id="IPR036514">
    <property type="entry name" value="SGNH_hydro_sf"/>
</dbReference>
<dbReference type="KEGG" id="prn:BW723_12575"/>
<dbReference type="InterPro" id="IPR051532">
    <property type="entry name" value="Ester_Hydrolysis_Enzymes"/>
</dbReference>
<dbReference type="EMBL" id="LSFL01000031">
    <property type="protein sequence ID" value="OBY65271.1"/>
    <property type="molecule type" value="Genomic_DNA"/>
</dbReference>
<dbReference type="AlphaFoldDB" id="A0A1B8U072"/>
<dbReference type="RefSeq" id="WP_068360515.1">
    <property type="nucleotide sequence ID" value="NZ_CP019337.1"/>
</dbReference>
<gene>
    <name evidence="2" type="ORF">LPB301_09195</name>
</gene>
<protein>
    <submittedName>
        <fullName evidence="2">GDSL family lipase</fullName>
    </submittedName>
</protein>
<evidence type="ECO:0000313" key="3">
    <source>
        <dbReference type="Proteomes" id="UP000092612"/>
    </source>
</evidence>
<reference evidence="3" key="1">
    <citation type="submission" date="2016-02" db="EMBL/GenBank/DDBJ databases">
        <title>Paenibacillus sp. LPB0068, isolated from Crassostrea gigas.</title>
        <authorList>
            <person name="Shin S.-K."/>
            <person name="Yi H."/>
        </authorList>
    </citation>
    <scope>NUCLEOTIDE SEQUENCE [LARGE SCALE GENOMIC DNA]</scope>
    <source>
        <strain evidence="3">KCTC 23969</strain>
    </source>
</reference>
<sequence>MFWYHDDVVRLENEIEGLEYKPKMVFYGSSTFTLWNDLTTVFKDYNPINLGFGGSTLAACTWYFDRVFKNIEDIDSIVIYAGDNDLGDGRHPEEVYLYLENLIAKIRAKYGNIECAVISIKPSIARFHLLSSIRYTNTIVKNLTTKDDNLHFIDIYNKFLDQNGNPDTIFFEADGLHFNALGYELIVNTLKTNSEIFPQKILEEI</sequence>
<name>A0A1B8U072_9FLAO</name>
<feature type="domain" description="SGNH hydrolase-type esterase" evidence="1">
    <location>
        <begin position="31"/>
        <end position="185"/>
    </location>
</feature>
<accession>A0A1B8U072</accession>
<dbReference type="Pfam" id="PF13472">
    <property type="entry name" value="Lipase_GDSL_2"/>
    <property type="match status" value="1"/>
</dbReference>
<dbReference type="Gene3D" id="3.40.50.1110">
    <property type="entry name" value="SGNH hydrolase"/>
    <property type="match status" value="1"/>
</dbReference>
<organism evidence="2 3">
    <name type="scientific">Polaribacter reichenbachii</name>
    <dbReference type="NCBI Taxonomy" id="996801"/>
    <lineage>
        <taxon>Bacteria</taxon>
        <taxon>Pseudomonadati</taxon>
        <taxon>Bacteroidota</taxon>
        <taxon>Flavobacteriia</taxon>
        <taxon>Flavobacteriales</taxon>
        <taxon>Flavobacteriaceae</taxon>
    </lineage>
</organism>
<comment type="caution">
    <text evidence="2">The sequence shown here is derived from an EMBL/GenBank/DDBJ whole genome shotgun (WGS) entry which is preliminary data.</text>
</comment>
<keyword evidence="3" id="KW-1185">Reference proteome</keyword>
<dbReference type="SUPFAM" id="SSF52266">
    <property type="entry name" value="SGNH hydrolase"/>
    <property type="match status" value="1"/>
</dbReference>
<dbReference type="Proteomes" id="UP000092612">
    <property type="component" value="Unassembled WGS sequence"/>
</dbReference>
<dbReference type="InterPro" id="IPR013830">
    <property type="entry name" value="SGNH_hydro"/>
</dbReference>
<dbReference type="OrthoDB" id="9790057at2"/>
<evidence type="ECO:0000259" key="1">
    <source>
        <dbReference type="Pfam" id="PF13472"/>
    </source>
</evidence>
<dbReference type="PANTHER" id="PTHR30383">
    <property type="entry name" value="THIOESTERASE 1/PROTEASE 1/LYSOPHOSPHOLIPASE L1"/>
    <property type="match status" value="1"/>
</dbReference>
<dbReference type="PANTHER" id="PTHR30383:SF5">
    <property type="entry name" value="SGNH HYDROLASE-TYPE ESTERASE DOMAIN-CONTAINING PROTEIN"/>
    <property type="match status" value="1"/>
</dbReference>